<dbReference type="EMBL" id="JAPJDE010000006">
    <property type="protein sequence ID" value="MCX2850299.1"/>
    <property type="molecule type" value="Genomic_DNA"/>
</dbReference>
<keyword evidence="3" id="KW-1185">Reference proteome</keyword>
<feature type="transmembrane region" description="Helical" evidence="1">
    <location>
        <begin position="74"/>
        <end position="90"/>
    </location>
</feature>
<proteinExistence type="predicted"/>
<evidence type="ECO:0008006" key="4">
    <source>
        <dbReference type="Google" id="ProtNLM"/>
    </source>
</evidence>
<gene>
    <name evidence="2" type="ORF">ORG12_16595</name>
</gene>
<protein>
    <recommendedName>
        <fullName evidence="4">DUF998 domain-containing protein</fullName>
    </recommendedName>
</protein>
<dbReference type="RefSeq" id="WP_071251287.1">
    <property type="nucleotide sequence ID" value="NZ_CP104934.1"/>
</dbReference>
<name>A0ABT3S648_9MICO</name>
<evidence type="ECO:0000256" key="1">
    <source>
        <dbReference type="SAM" id="Phobius"/>
    </source>
</evidence>
<feature type="transmembrane region" description="Helical" evidence="1">
    <location>
        <begin position="42"/>
        <end position="67"/>
    </location>
</feature>
<organism evidence="2 3">
    <name type="scientific">Curtobacterium poinsettiae</name>
    <dbReference type="NCBI Taxonomy" id="159612"/>
    <lineage>
        <taxon>Bacteria</taxon>
        <taxon>Bacillati</taxon>
        <taxon>Actinomycetota</taxon>
        <taxon>Actinomycetes</taxon>
        <taxon>Micrococcales</taxon>
        <taxon>Microbacteriaceae</taxon>
        <taxon>Curtobacterium</taxon>
    </lineage>
</organism>
<reference evidence="2 3" key="1">
    <citation type="submission" date="2022-11" db="EMBL/GenBank/DDBJ databases">
        <title>Taxonomy of Curtobacterium flaccumfaciens.</title>
        <authorList>
            <person name="Osdaghi E."/>
            <person name="Taghavi S.M."/>
            <person name="Hamidizade M."/>
            <person name="Abachi H."/>
            <person name="Fazliarab A."/>
            <person name="Baeyen S."/>
            <person name="Portier P."/>
            <person name="Van Vaerenbergh J."/>
            <person name="Jacques M.-A."/>
        </authorList>
    </citation>
    <scope>NUCLEOTIDE SEQUENCE [LARGE SCALE GENOMIC DNA]</scope>
    <source>
        <strain evidence="2 3">LMG 3715</strain>
    </source>
</reference>
<sequence length="192" mass="19522">MSTPRFGLSVRRATTVALMMATIGAALLAIDNLLGFVSAHLIAAGFVTTVAVVSVSAGVGAAAGAALTRDGARALLAVAVVGFVAALSPATESHMWLPVSIAMQALVPLAFAAGGLLALHSQREFAAVRALTVMLLGLAAAWIVTAFVPVALVAFLVVQAGTLLVAAVLSLESVLRRVRGLARELWSSAEVR</sequence>
<keyword evidence="1" id="KW-1133">Transmembrane helix</keyword>
<feature type="transmembrane region" description="Helical" evidence="1">
    <location>
        <begin position="12"/>
        <end position="30"/>
    </location>
</feature>
<dbReference type="Proteomes" id="UP001207276">
    <property type="component" value="Unassembled WGS sequence"/>
</dbReference>
<feature type="transmembrane region" description="Helical" evidence="1">
    <location>
        <begin position="150"/>
        <end position="171"/>
    </location>
</feature>
<keyword evidence="1" id="KW-0472">Membrane</keyword>
<accession>A0ABT3S648</accession>
<evidence type="ECO:0000313" key="3">
    <source>
        <dbReference type="Proteomes" id="UP001207276"/>
    </source>
</evidence>
<feature type="transmembrane region" description="Helical" evidence="1">
    <location>
        <begin position="96"/>
        <end position="119"/>
    </location>
</feature>
<evidence type="ECO:0000313" key="2">
    <source>
        <dbReference type="EMBL" id="MCX2850299.1"/>
    </source>
</evidence>
<comment type="caution">
    <text evidence="2">The sequence shown here is derived from an EMBL/GenBank/DDBJ whole genome shotgun (WGS) entry which is preliminary data.</text>
</comment>
<feature type="transmembrane region" description="Helical" evidence="1">
    <location>
        <begin position="126"/>
        <end position="144"/>
    </location>
</feature>
<keyword evidence="1" id="KW-0812">Transmembrane</keyword>